<keyword evidence="3" id="KW-1185">Reference proteome</keyword>
<dbReference type="Proteomes" id="UP001597375">
    <property type="component" value="Unassembled WGS sequence"/>
</dbReference>
<proteinExistence type="predicted"/>
<organism evidence="2 3">
    <name type="scientific">Luteolibacter algae</name>
    <dbReference type="NCBI Taxonomy" id="454151"/>
    <lineage>
        <taxon>Bacteria</taxon>
        <taxon>Pseudomonadati</taxon>
        <taxon>Verrucomicrobiota</taxon>
        <taxon>Verrucomicrobiia</taxon>
        <taxon>Verrucomicrobiales</taxon>
        <taxon>Verrucomicrobiaceae</taxon>
        <taxon>Luteolibacter</taxon>
    </lineage>
</organism>
<reference evidence="3" key="1">
    <citation type="journal article" date="2019" name="Int. J. Syst. Evol. Microbiol.">
        <title>The Global Catalogue of Microorganisms (GCM) 10K type strain sequencing project: providing services to taxonomists for standard genome sequencing and annotation.</title>
        <authorList>
            <consortium name="The Broad Institute Genomics Platform"/>
            <consortium name="The Broad Institute Genome Sequencing Center for Infectious Disease"/>
            <person name="Wu L."/>
            <person name="Ma J."/>
        </authorList>
    </citation>
    <scope>NUCLEOTIDE SEQUENCE [LARGE SCALE GENOMIC DNA]</scope>
    <source>
        <strain evidence="3">CGMCC 4.7106</strain>
    </source>
</reference>
<gene>
    <name evidence="2" type="ORF">ACFSSA_05345</name>
</gene>
<dbReference type="PROSITE" id="PS51257">
    <property type="entry name" value="PROKAR_LIPOPROTEIN"/>
    <property type="match status" value="1"/>
</dbReference>
<feature type="region of interest" description="Disordered" evidence="1">
    <location>
        <begin position="36"/>
        <end position="68"/>
    </location>
</feature>
<protein>
    <submittedName>
        <fullName evidence="2">Uncharacterized protein</fullName>
    </submittedName>
</protein>
<accession>A0ABW5D6B0</accession>
<feature type="region of interest" description="Disordered" evidence="1">
    <location>
        <begin position="209"/>
        <end position="232"/>
    </location>
</feature>
<sequence>MSNFFHKSQYLAVPLTLCLLGSCKDKEIRTYKVATDSEAPAPADPIGEAPQANPSSQSEAPHDHAAHSHAVTWQAGTDWKMEEAGQFLTAAYALPGGGRITVSKLGGDGGGLAANINRWRAQTGQKPLPEDQISGQPMKVPGSERSMQLFNLLAEDAADDREGILAAILPLDSETWYFKFTGSTGQLKKSGGTFMEFLRTVRIVGETAAAAPAPPAGPTGPTGPPKIEVKAPDGWTVSQGSAMRAASFSIAGGKGASADVSVIPLPGDSGSVLDNVNRWRSQLQLQPLASEEDPALGSWVEDNGKKYFISHMLSTEPLLEGRKAAISTAILKQGSYTWFFKITGDAGLVQENRGKFEVFVRSATFP</sequence>
<dbReference type="RefSeq" id="WP_386819028.1">
    <property type="nucleotide sequence ID" value="NZ_JBHUIT010000003.1"/>
</dbReference>
<evidence type="ECO:0000256" key="1">
    <source>
        <dbReference type="SAM" id="MobiDB-lite"/>
    </source>
</evidence>
<dbReference type="EMBL" id="JBHUIT010000003">
    <property type="protein sequence ID" value="MFD2256095.1"/>
    <property type="molecule type" value="Genomic_DNA"/>
</dbReference>
<feature type="compositionally biased region" description="Pro residues" evidence="1">
    <location>
        <begin position="212"/>
        <end position="224"/>
    </location>
</feature>
<evidence type="ECO:0000313" key="2">
    <source>
        <dbReference type="EMBL" id="MFD2256095.1"/>
    </source>
</evidence>
<comment type="caution">
    <text evidence="2">The sequence shown here is derived from an EMBL/GenBank/DDBJ whole genome shotgun (WGS) entry which is preliminary data.</text>
</comment>
<name>A0ABW5D6B0_9BACT</name>
<evidence type="ECO:0000313" key="3">
    <source>
        <dbReference type="Proteomes" id="UP001597375"/>
    </source>
</evidence>